<dbReference type="EMBL" id="CP023702">
    <property type="protein sequence ID" value="QEU71153.1"/>
    <property type="molecule type" value="Genomic_DNA"/>
</dbReference>
<dbReference type="AlphaFoldDB" id="A0A5J6F533"/>
<dbReference type="OrthoDB" id="3821358at2"/>
<dbReference type="InterPro" id="IPR049244">
    <property type="entry name" value="DUF6879"/>
</dbReference>
<keyword evidence="3" id="KW-1185">Reference proteome</keyword>
<sequence length="177" mass="20686">MLLDGEDWTAKVQGFEQEAWRLETLPWYRVPSEDGDIRDFLAGHRIDPQGYSSGYTEGLRRIRAAGRSKGRVHIVTRPLTDYLRFEFMYYDVHEAAGDDIRILDVTDRPNPLEGVQDFWLFDRSEVVLMNYEENGTQIGRELYEGDPAPYVEYQRIALAESVPFREYVNRWPSNLTS</sequence>
<dbReference type="Proteomes" id="UP000326178">
    <property type="component" value="Chromosome"/>
</dbReference>
<dbReference type="RefSeq" id="WP_150486517.1">
    <property type="nucleotide sequence ID" value="NZ_BMUV01000018.1"/>
</dbReference>
<evidence type="ECO:0000313" key="2">
    <source>
        <dbReference type="EMBL" id="QEU71153.1"/>
    </source>
</evidence>
<dbReference type="KEGG" id="snk:CP967_03555"/>
<evidence type="ECO:0000259" key="1">
    <source>
        <dbReference type="Pfam" id="PF21806"/>
    </source>
</evidence>
<organism evidence="2 3">
    <name type="scientific">Streptomyces nitrosporeus</name>
    <dbReference type="NCBI Taxonomy" id="28894"/>
    <lineage>
        <taxon>Bacteria</taxon>
        <taxon>Bacillati</taxon>
        <taxon>Actinomycetota</taxon>
        <taxon>Actinomycetes</taxon>
        <taxon>Kitasatosporales</taxon>
        <taxon>Streptomycetaceae</taxon>
        <taxon>Streptomyces</taxon>
    </lineage>
</organism>
<name>A0A5J6F533_9ACTN</name>
<proteinExistence type="predicted"/>
<reference evidence="2 3" key="1">
    <citation type="submission" date="2017-09" db="EMBL/GenBank/DDBJ databases">
        <authorList>
            <person name="Lee N."/>
            <person name="Cho B.-K."/>
        </authorList>
    </citation>
    <scope>NUCLEOTIDE SEQUENCE [LARGE SCALE GENOMIC DNA]</scope>
    <source>
        <strain evidence="2 3">ATCC 12769</strain>
    </source>
</reference>
<dbReference type="Pfam" id="PF21806">
    <property type="entry name" value="DUF6879"/>
    <property type="match status" value="1"/>
</dbReference>
<protein>
    <recommendedName>
        <fullName evidence="1">DUF6879 domain-containing protein</fullName>
    </recommendedName>
</protein>
<feature type="domain" description="DUF6879" evidence="1">
    <location>
        <begin position="7"/>
        <end position="168"/>
    </location>
</feature>
<evidence type="ECO:0000313" key="3">
    <source>
        <dbReference type="Proteomes" id="UP000326178"/>
    </source>
</evidence>
<gene>
    <name evidence="2" type="ORF">CP967_03555</name>
</gene>
<accession>A0A5J6F533</accession>